<dbReference type="AlphaFoldDB" id="A0A915JBT5"/>
<keyword evidence="1" id="KW-1185">Reference proteome</keyword>
<reference evidence="2" key="1">
    <citation type="submission" date="2022-11" db="UniProtKB">
        <authorList>
            <consortium name="WormBaseParasite"/>
        </authorList>
    </citation>
    <scope>IDENTIFICATION</scope>
</reference>
<sequence>MLIPMQTSRNCKREDCTYKNQKFDRQIIFDRRRLSKQRKNDLGKWRKIFDVFPHLEKKPAVTDSKNIRMLTYAPEIQKKTYLTFPFKSILQYFRKDGYIVASSLKSGGLRDVVR</sequence>
<evidence type="ECO:0000313" key="2">
    <source>
        <dbReference type="WBParaSite" id="nRc.2.0.1.t23111-RA"/>
    </source>
</evidence>
<dbReference type="WBParaSite" id="nRc.2.0.1.t23111-RA">
    <property type="protein sequence ID" value="nRc.2.0.1.t23111-RA"/>
    <property type="gene ID" value="nRc.2.0.1.g23111"/>
</dbReference>
<organism evidence="1 2">
    <name type="scientific">Romanomermis culicivorax</name>
    <name type="common">Nematode worm</name>
    <dbReference type="NCBI Taxonomy" id="13658"/>
    <lineage>
        <taxon>Eukaryota</taxon>
        <taxon>Metazoa</taxon>
        <taxon>Ecdysozoa</taxon>
        <taxon>Nematoda</taxon>
        <taxon>Enoplea</taxon>
        <taxon>Dorylaimia</taxon>
        <taxon>Mermithida</taxon>
        <taxon>Mermithoidea</taxon>
        <taxon>Mermithidae</taxon>
        <taxon>Romanomermis</taxon>
    </lineage>
</organism>
<dbReference type="Proteomes" id="UP000887565">
    <property type="component" value="Unplaced"/>
</dbReference>
<name>A0A915JBT5_ROMCU</name>
<proteinExistence type="predicted"/>
<accession>A0A915JBT5</accession>
<evidence type="ECO:0000313" key="1">
    <source>
        <dbReference type="Proteomes" id="UP000887565"/>
    </source>
</evidence>
<protein>
    <submittedName>
        <fullName evidence="2">Uncharacterized protein</fullName>
    </submittedName>
</protein>